<accession>A0A0B6AID3</accession>
<dbReference type="KEGG" id="bmeg:BG04_5353"/>
<sequence>MIINQAVLYTHLLDTMKDFYVNSLDFPLTAASPRSFSIKVGESELTFKESSLHTKPFYHFAFNIPANRFMEAKQWATQRVFLNTEEKKDEIYFEAFDAHSFYFEDPAHNIVEYISRHSDCPSSKEPFSSKSLLSIGEINLTTPHVHSVGTQLINSGITVRNNRLLNATFNFLGSGSAFFLVGTPKRRWFFSNRDSEVHPLMAKVNHSLTVALDEEGMLKITQE</sequence>
<dbReference type="InterPro" id="IPR040553">
    <property type="entry name" value="TxDE"/>
</dbReference>
<evidence type="ECO:0000313" key="2">
    <source>
        <dbReference type="Proteomes" id="UP000031829"/>
    </source>
</evidence>
<dbReference type="Proteomes" id="UP000031829">
    <property type="component" value="Chromosome"/>
</dbReference>
<dbReference type="SUPFAM" id="SSF54593">
    <property type="entry name" value="Glyoxalase/Bleomycin resistance protein/Dihydroxybiphenyl dioxygenase"/>
    <property type="match status" value="1"/>
</dbReference>
<name>A0A0B6AID3_PRIM2</name>
<dbReference type="PROSITE" id="PS51819">
    <property type="entry name" value="VOC"/>
    <property type="match status" value="1"/>
</dbReference>
<dbReference type="RefSeq" id="WP_034651082.1">
    <property type="nucleotide sequence ID" value="NZ_BCVB01000011.1"/>
</dbReference>
<dbReference type="GO" id="GO:0051213">
    <property type="term" value="F:dioxygenase activity"/>
    <property type="evidence" value="ECO:0007669"/>
    <property type="project" value="UniProtKB-KW"/>
</dbReference>
<proteinExistence type="predicted"/>
<dbReference type="HOGENOM" id="CLU_105391_0_0_9"/>
<keyword evidence="1" id="KW-0560">Oxidoreductase</keyword>
<dbReference type="AlphaFoldDB" id="A0A0B6AID3"/>
<dbReference type="Pfam" id="PF18711">
    <property type="entry name" value="TxDE"/>
    <property type="match status" value="1"/>
</dbReference>
<dbReference type="InterPro" id="IPR037523">
    <property type="entry name" value="VOC_core"/>
</dbReference>
<evidence type="ECO:0000313" key="1">
    <source>
        <dbReference type="EMBL" id="AJI24645.1"/>
    </source>
</evidence>
<reference evidence="1 2" key="1">
    <citation type="journal article" date="2015" name="Genome Announc.">
        <title>Complete genome sequences for 35 biothreat assay-relevant bacillus species.</title>
        <authorList>
            <person name="Johnson S.L."/>
            <person name="Daligault H.E."/>
            <person name="Davenport K.W."/>
            <person name="Jaissle J."/>
            <person name="Frey K.G."/>
            <person name="Ladner J.T."/>
            <person name="Broomall S.M."/>
            <person name="Bishop-Lilly K.A."/>
            <person name="Bruce D.C."/>
            <person name="Gibbons H.S."/>
            <person name="Coyne S.R."/>
            <person name="Lo C.C."/>
            <person name="Meincke L."/>
            <person name="Munk A.C."/>
            <person name="Koroleva G.I."/>
            <person name="Rosenzweig C.N."/>
            <person name="Palacios G.F."/>
            <person name="Redden C.L."/>
            <person name="Minogue T.D."/>
            <person name="Chain P.S."/>
        </authorList>
    </citation>
    <scope>NUCLEOTIDE SEQUENCE [LARGE SCALE GENOMIC DNA]</scope>
    <source>
        <strain evidence="2">ATCC 14581 / DSM 32 / JCM 2506 / NBRC 15308 / NCIMB 9376 / NCTC 10342 / NRRL B-14308 / VKM B-512</strain>
    </source>
</reference>
<dbReference type="InterPro" id="IPR029068">
    <property type="entry name" value="Glyas_Bleomycin-R_OHBP_Dase"/>
</dbReference>
<protein>
    <submittedName>
        <fullName evidence="1">Putative glyoxalase/bleomycin resistance protein/dioxygenase</fullName>
    </submittedName>
</protein>
<gene>
    <name evidence="1" type="ORF">BG04_5353</name>
</gene>
<dbReference type="GeneID" id="93643301"/>
<keyword evidence="1" id="KW-0223">Dioxygenase</keyword>
<organism evidence="1 2">
    <name type="scientific">Priestia megaterium (strain ATCC 14581 / DSM 32 / CCUG 1817 / JCM 2506 / NBRC 15308 / NCIMB 9376 / NCTC 10342 / NRRL B-14308 / VKM B-512 / Ford 19)</name>
    <name type="common">Bacillus megaterium</name>
    <dbReference type="NCBI Taxonomy" id="1348623"/>
    <lineage>
        <taxon>Bacteria</taxon>
        <taxon>Bacillati</taxon>
        <taxon>Bacillota</taxon>
        <taxon>Bacilli</taxon>
        <taxon>Bacillales</taxon>
        <taxon>Bacillaceae</taxon>
        <taxon>Priestia</taxon>
    </lineage>
</organism>
<dbReference type="Gene3D" id="3.10.180.10">
    <property type="entry name" value="2,3-Dihydroxybiphenyl 1,2-Dioxygenase, domain 1"/>
    <property type="match status" value="1"/>
</dbReference>
<dbReference type="EMBL" id="CP009920">
    <property type="protein sequence ID" value="AJI24645.1"/>
    <property type="molecule type" value="Genomic_DNA"/>
</dbReference>